<dbReference type="PANTHER" id="PTHR39158">
    <property type="entry name" value="OS08G0560600 PROTEIN"/>
    <property type="match status" value="1"/>
</dbReference>
<organism evidence="2 3">
    <name type="scientific">Dictyobacter arantiisoli</name>
    <dbReference type="NCBI Taxonomy" id="2014874"/>
    <lineage>
        <taxon>Bacteria</taxon>
        <taxon>Bacillati</taxon>
        <taxon>Chloroflexota</taxon>
        <taxon>Ktedonobacteria</taxon>
        <taxon>Ktedonobacterales</taxon>
        <taxon>Dictyobacteraceae</taxon>
        <taxon>Dictyobacter</taxon>
    </lineage>
</organism>
<dbReference type="Pfam" id="PF09350">
    <property type="entry name" value="DJC28_CD"/>
    <property type="match status" value="1"/>
</dbReference>
<dbReference type="PANTHER" id="PTHR39158:SF1">
    <property type="entry name" value="DNAJ HOMOLOG SUBFAMILY C MEMBER 28"/>
    <property type="match status" value="1"/>
</dbReference>
<name>A0A5A5TA40_9CHLR</name>
<keyword evidence="3" id="KW-1185">Reference proteome</keyword>
<reference evidence="2 3" key="1">
    <citation type="submission" date="2019-01" db="EMBL/GenBank/DDBJ databases">
        <title>Draft genome sequence of Dictyobacter sp. Uno17.</title>
        <authorList>
            <person name="Wang C.M."/>
            <person name="Zheng Y."/>
            <person name="Sakai Y."/>
            <person name="Abe K."/>
            <person name="Yokota A."/>
            <person name="Yabe S."/>
        </authorList>
    </citation>
    <scope>NUCLEOTIDE SEQUENCE [LARGE SCALE GENOMIC DNA]</scope>
    <source>
        <strain evidence="2 3">Uno17</strain>
    </source>
</reference>
<evidence type="ECO:0000313" key="2">
    <source>
        <dbReference type="EMBL" id="GCF08380.1"/>
    </source>
</evidence>
<gene>
    <name evidence="2" type="ORF">KDI_19440</name>
</gene>
<sequence length="189" mass="22382">MRFVDWRKVSQEEREAAQRLQREREAEILKRPFYGMADYHIQRAQEEGAFDNLTGTGKPFSDDILKSSGIHDLAKSILKSIGGEPVEISVRKEIERKRQQLEKRLLYFTHRLAYMQSLKPARYKSRIKSYIREVHAFEPEYQARLQEINSRILSLNIMAPTAMHMQPLSIAEYIQAYREKYYVLDDLIQ</sequence>
<protein>
    <recommendedName>
        <fullName evidence="1">DnaJ homologue subfamily C member 28 conserved domain-containing protein</fullName>
    </recommendedName>
</protein>
<evidence type="ECO:0000313" key="3">
    <source>
        <dbReference type="Proteomes" id="UP000322530"/>
    </source>
</evidence>
<dbReference type="InterPro" id="IPR052573">
    <property type="entry name" value="DnaJ_C_subfamily_28"/>
</dbReference>
<proteinExistence type="predicted"/>
<dbReference type="RefSeq" id="WP_149401368.1">
    <property type="nucleotide sequence ID" value="NZ_BIXY01000023.1"/>
</dbReference>
<dbReference type="InterPro" id="IPR018961">
    <property type="entry name" value="DnaJ_homolog_subfam-C_membr-28"/>
</dbReference>
<accession>A0A5A5TA40</accession>
<dbReference type="OrthoDB" id="9798476at2"/>
<evidence type="ECO:0000259" key="1">
    <source>
        <dbReference type="Pfam" id="PF09350"/>
    </source>
</evidence>
<comment type="caution">
    <text evidence="2">The sequence shown here is derived from an EMBL/GenBank/DDBJ whole genome shotgun (WGS) entry which is preliminary data.</text>
</comment>
<dbReference type="Proteomes" id="UP000322530">
    <property type="component" value="Unassembled WGS sequence"/>
</dbReference>
<dbReference type="EMBL" id="BIXY01000023">
    <property type="protein sequence ID" value="GCF08380.1"/>
    <property type="molecule type" value="Genomic_DNA"/>
</dbReference>
<dbReference type="AlphaFoldDB" id="A0A5A5TA40"/>
<feature type="domain" description="DnaJ homologue subfamily C member 28 conserved" evidence="1">
    <location>
        <begin position="36"/>
        <end position="101"/>
    </location>
</feature>